<dbReference type="EMBL" id="BCSZ01000035">
    <property type="protein sequence ID" value="GAT03789.1"/>
    <property type="molecule type" value="Genomic_DNA"/>
</dbReference>
<dbReference type="AlphaFoldDB" id="A0A117IF60"/>
<reference evidence="1 2" key="1">
    <citation type="journal article" date="2016" name="Genome Announc.">
        <title>Draft Genome Sequences of Five Rapidly Growing Mycobacterium Species, M. thermoresistibile, M. fortuitum subsp. acetamidolyticum, M. canariasense, M. brisbanense, and M. novocastrense.</title>
        <authorList>
            <person name="Katahira K."/>
            <person name="Ogura Y."/>
            <person name="Gotoh Y."/>
            <person name="Hayashi T."/>
        </authorList>
    </citation>
    <scope>NUCLEOTIDE SEQUENCE [LARGE SCALE GENOMIC DNA]</scope>
    <source>
        <strain evidence="1 2">JCM6368</strain>
    </source>
</reference>
<proteinExistence type="predicted"/>
<dbReference type="RefSeq" id="WP_061264335.1">
    <property type="nucleotide sequence ID" value="NZ_BCSZ01000035.1"/>
</dbReference>
<comment type="caution">
    <text evidence="1">The sequence shown here is derived from an EMBL/GenBank/DDBJ whole genome shotgun (WGS) entry which is preliminary data.</text>
</comment>
<dbReference type="Proteomes" id="UP000069705">
    <property type="component" value="Unassembled WGS sequence"/>
</dbReference>
<accession>A0A117IF60</accession>
<organism evidence="1 2">
    <name type="scientific">Mycolicibacterium fortuitum subsp. acetamidolyticum</name>
    <dbReference type="NCBI Taxonomy" id="144550"/>
    <lineage>
        <taxon>Bacteria</taxon>
        <taxon>Bacillati</taxon>
        <taxon>Actinomycetota</taxon>
        <taxon>Actinomycetes</taxon>
        <taxon>Mycobacteriales</taxon>
        <taxon>Mycobacteriaceae</taxon>
        <taxon>Mycolicibacterium</taxon>
    </lineage>
</organism>
<evidence type="ECO:0000313" key="1">
    <source>
        <dbReference type="EMBL" id="GAT03789.1"/>
    </source>
</evidence>
<evidence type="ECO:0000313" key="2">
    <source>
        <dbReference type="Proteomes" id="UP000069705"/>
    </source>
</evidence>
<reference evidence="2" key="2">
    <citation type="submission" date="2016-02" db="EMBL/GenBank/DDBJ databases">
        <title>Draft genome sequence of five rapidly growing Mycobacterium species.</title>
        <authorList>
            <person name="Katahira K."/>
            <person name="Gotou Y."/>
            <person name="Iida K."/>
            <person name="Ogura Y."/>
            <person name="Hayashi T."/>
        </authorList>
    </citation>
    <scope>NUCLEOTIDE SEQUENCE [LARGE SCALE GENOMIC DNA]</scope>
    <source>
        <strain evidence="2">JCM6368</strain>
    </source>
</reference>
<sequence>MTTEPIELNDFTVWVLFAAQPTARPNRARARTSSCDPPTFLDIKELTSRPLREFTAAQNALPGQHIRV</sequence>
<protein>
    <submittedName>
        <fullName evidence="1">Uncharacterized protein</fullName>
    </submittedName>
</protein>
<name>A0A117IF60_MYCFO</name>
<gene>
    <name evidence="1" type="ORF">RMCFA_3901</name>
</gene>